<evidence type="ECO:0000313" key="3">
    <source>
        <dbReference type="Proteomes" id="UP000182693"/>
    </source>
</evidence>
<organism evidence="2 3">
    <name type="scientific">Candidatus Wolfebacteria bacterium CG1_02_39_135</name>
    <dbReference type="NCBI Taxonomy" id="1805425"/>
    <lineage>
        <taxon>Bacteria</taxon>
        <taxon>Candidatus Wolfeibacteriota</taxon>
    </lineage>
</organism>
<gene>
    <name evidence="2" type="ORF">AUJ30_01105</name>
</gene>
<name>A0A1J4Y2D5_9BACT</name>
<sequence length="97" mass="11067">MAIIIEEEKRKINWFVLALILSLVIIIGAAIYYLFFAVPPLVEKIASPRLQSLQELSSIKLQPETIISDPRFQILKQYVNPIEIQTNSIGKTNPFVK</sequence>
<protein>
    <submittedName>
        <fullName evidence="2">Uncharacterized protein</fullName>
    </submittedName>
</protein>
<proteinExistence type="predicted"/>
<reference evidence="2 3" key="1">
    <citation type="journal article" date="2016" name="Environ. Microbiol.">
        <title>Genomic resolution of a cold subsurface aquifer community provides metabolic insights for novel microbes adapted to high CO concentrations.</title>
        <authorList>
            <person name="Probst A.J."/>
            <person name="Castelle C.J."/>
            <person name="Singh A."/>
            <person name="Brown C.T."/>
            <person name="Anantharaman K."/>
            <person name="Sharon I."/>
            <person name="Hug L.A."/>
            <person name="Burstein D."/>
            <person name="Emerson J.B."/>
            <person name="Thomas B.C."/>
            <person name="Banfield J.F."/>
        </authorList>
    </citation>
    <scope>NUCLEOTIDE SEQUENCE [LARGE SCALE GENOMIC DNA]</scope>
    <source>
        <strain evidence="2">CG1_02_39_135</strain>
    </source>
</reference>
<dbReference type="STRING" id="1805425.AUJ30_01105"/>
<keyword evidence="1" id="KW-0472">Membrane</keyword>
<keyword evidence="1" id="KW-0812">Transmembrane</keyword>
<evidence type="ECO:0000256" key="1">
    <source>
        <dbReference type="SAM" id="Phobius"/>
    </source>
</evidence>
<dbReference type="Proteomes" id="UP000182693">
    <property type="component" value="Unassembled WGS sequence"/>
</dbReference>
<feature type="transmembrane region" description="Helical" evidence="1">
    <location>
        <begin position="12"/>
        <end position="35"/>
    </location>
</feature>
<dbReference type="EMBL" id="MNWX01000019">
    <property type="protein sequence ID" value="OIO65398.1"/>
    <property type="molecule type" value="Genomic_DNA"/>
</dbReference>
<keyword evidence="1" id="KW-1133">Transmembrane helix</keyword>
<comment type="caution">
    <text evidence="2">The sequence shown here is derived from an EMBL/GenBank/DDBJ whole genome shotgun (WGS) entry which is preliminary data.</text>
</comment>
<accession>A0A1J4Y2D5</accession>
<evidence type="ECO:0000313" key="2">
    <source>
        <dbReference type="EMBL" id="OIO65398.1"/>
    </source>
</evidence>
<dbReference type="AlphaFoldDB" id="A0A1J4Y2D5"/>